<reference evidence="2 3" key="1">
    <citation type="submission" date="2018-06" db="EMBL/GenBank/DDBJ databases">
        <title>Genomic Encyclopedia of Type Strains, Phase IV (KMG-V): Genome sequencing to study the core and pangenomes of soil and plant-associated prokaryotes.</title>
        <authorList>
            <person name="Whitman W."/>
        </authorList>
    </citation>
    <scope>NUCLEOTIDE SEQUENCE [LARGE SCALE GENOMIC DNA]</scope>
    <source>
        <strain evidence="2 3">SRCL-318</strain>
        <strain evidence="1 4">SRMrh-85</strain>
    </source>
</reference>
<dbReference type="AlphaFoldDB" id="A0A2U1A8B5"/>
<dbReference type="Proteomes" id="UP000533533">
    <property type="component" value="Unassembled WGS sequence"/>
</dbReference>
<protein>
    <submittedName>
        <fullName evidence="2">Uncharacterized protein</fullName>
    </submittedName>
</protein>
<evidence type="ECO:0000313" key="3">
    <source>
        <dbReference type="Proteomes" id="UP000247772"/>
    </source>
</evidence>
<organism evidence="2 3">
    <name type="scientific">Paraburkholderia silvatlantica</name>
    <dbReference type="NCBI Taxonomy" id="321895"/>
    <lineage>
        <taxon>Bacteria</taxon>
        <taxon>Pseudomonadati</taxon>
        <taxon>Pseudomonadota</taxon>
        <taxon>Betaproteobacteria</taxon>
        <taxon>Burkholderiales</taxon>
        <taxon>Burkholderiaceae</taxon>
        <taxon>Paraburkholderia</taxon>
    </lineage>
</organism>
<accession>A0A2U1A8B5</accession>
<dbReference type="EMBL" id="JACHVZ010000009">
    <property type="protein sequence ID" value="MBB2929032.1"/>
    <property type="molecule type" value="Genomic_DNA"/>
</dbReference>
<evidence type="ECO:0000313" key="2">
    <source>
        <dbReference type="EMBL" id="PYE22086.1"/>
    </source>
</evidence>
<evidence type="ECO:0000313" key="1">
    <source>
        <dbReference type="EMBL" id="MBB2929032.1"/>
    </source>
</evidence>
<gene>
    <name evidence="2" type="ORF">C7410_11119</name>
    <name evidence="1" type="ORF">FHX59_003463</name>
</gene>
<dbReference type="RefSeq" id="WP_110385839.1">
    <property type="nucleotide sequence ID" value="NZ_JACHVZ010000009.1"/>
</dbReference>
<dbReference type="EMBL" id="QJSQ01000011">
    <property type="protein sequence ID" value="PYE22086.1"/>
    <property type="molecule type" value="Genomic_DNA"/>
</dbReference>
<proteinExistence type="predicted"/>
<name>A0A2U1A8B5_9BURK</name>
<evidence type="ECO:0000313" key="4">
    <source>
        <dbReference type="Proteomes" id="UP000533533"/>
    </source>
</evidence>
<sequence length="81" mass="8837">MTRAGALRDGLYYHLSGAALAKDNWRPNPASRRQAPHRHICTSHAVLVPIAVHPAFYAVHIAARLTPAVHSPSCAFTLFLV</sequence>
<comment type="caution">
    <text evidence="2">The sequence shown here is derived from an EMBL/GenBank/DDBJ whole genome shotgun (WGS) entry which is preliminary data.</text>
</comment>
<dbReference type="Proteomes" id="UP000247772">
    <property type="component" value="Unassembled WGS sequence"/>
</dbReference>
<keyword evidence="4" id="KW-1185">Reference proteome</keyword>